<evidence type="ECO:0000313" key="2">
    <source>
        <dbReference type="Proteomes" id="UP000324646"/>
    </source>
</evidence>
<dbReference type="InterPro" id="IPR014871">
    <property type="entry name" value="dUTPase/dCTP_pyrophosphatase"/>
</dbReference>
<dbReference type="AlphaFoldDB" id="A0A5C0SF94"/>
<evidence type="ECO:0000313" key="1">
    <source>
        <dbReference type="EMBL" id="QEK12446.1"/>
    </source>
</evidence>
<proteinExistence type="predicted"/>
<dbReference type="OrthoDB" id="1953982at2"/>
<dbReference type="Gene3D" id="1.10.4010.10">
    <property type="entry name" value="Type II deoxyuridine triphosphatase"/>
    <property type="match status" value="1"/>
</dbReference>
<dbReference type="EMBL" id="CP042243">
    <property type="protein sequence ID" value="QEK12446.1"/>
    <property type="molecule type" value="Genomic_DNA"/>
</dbReference>
<sequence>MELNELFKIQEIIENNIKQFSDIEEDILGKENVFDLRFLALQVKTSEIANLTKCYKYSRIKENIPKEKLMIRYIDAMKFLLSIGNVHHFNIINGDAINAVKKEDSIIKIFSYIFDDIKDLKHAILQDDFVYALSIYIRLFARFINLGELLGFSFEEIYGYYLEQVEL</sequence>
<gene>
    <name evidence="1" type="ORF">FQB35_08685</name>
</gene>
<dbReference type="Pfam" id="PF08761">
    <property type="entry name" value="dUTPase_2"/>
    <property type="match status" value="1"/>
</dbReference>
<reference evidence="1 2" key="1">
    <citation type="submission" date="2019-07" db="EMBL/GenBank/DDBJ databases">
        <title>Complete genome of Crassaminicella thermophila SY095.</title>
        <authorList>
            <person name="Li X."/>
        </authorList>
    </citation>
    <scope>NUCLEOTIDE SEQUENCE [LARGE SCALE GENOMIC DNA]</scope>
    <source>
        <strain evidence="1 2">SY095</strain>
    </source>
</reference>
<accession>A0A5C0SF94</accession>
<name>A0A5C0SF94_CRATE</name>
<dbReference type="Proteomes" id="UP000324646">
    <property type="component" value="Chromosome"/>
</dbReference>
<protein>
    <recommendedName>
        <fullName evidence="3">Dimeric dUTPase, all-alpha-NTP-PPase (MazG) superfamily</fullName>
    </recommendedName>
</protein>
<evidence type="ECO:0008006" key="3">
    <source>
        <dbReference type="Google" id="ProtNLM"/>
    </source>
</evidence>
<keyword evidence="2" id="KW-1185">Reference proteome</keyword>
<organism evidence="1 2">
    <name type="scientific">Crassaminicella thermophila</name>
    <dbReference type="NCBI Taxonomy" id="2599308"/>
    <lineage>
        <taxon>Bacteria</taxon>
        <taxon>Bacillati</taxon>
        <taxon>Bacillota</taxon>
        <taxon>Clostridia</taxon>
        <taxon>Eubacteriales</taxon>
        <taxon>Clostridiaceae</taxon>
        <taxon>Crassaminicella</taxon>
    </lineage>
</organism>
<dbReference type="RefSeq" id="WP_148809601.1">
    <property type="nucleotide sequence ID" value="NZ_CP042243.1"/>
</dbReference>
<dbReference type="KEGG" id="crs:FQB35_08685"/>
<dbReference type="SUPFAM" id="SSF101386">
    <property type="entry name" value="all-alpha NTP pyrophosphatases"/>
    <property type="match status" value="1"/>
</dbReference>